<protein>
    <submittedName>
        <fullName evidence="2">Uncharacterized protein</fullName>
    </submittedName>
</protein>
<dbReference type="AlphaFoldDB" id="A1C7J9"/>
<dbReference type="EMBL" id="DS027045">
    <property type="protein sequence ID" value="EAW14370.1"/>
    <property type="molecule type" value="Genomic_DNA"/>
</dbReference>
<sequence length="106" mass="11695">MEQDAIETLLFMSSPGNSAYHPHSQRQQSASHLSNTSITAGSSTTHSRSQDSQAEGEVSRLATGPLERARCLEAQAGDEIDRMLDQMEDTDSEEDNKPARRRFQAT</sequence>
<evidence type="ECO:0000313" key="3">
    <source>
        <dbReference type="Proteomes" id="UP000006701"/>
    </source>
</evidence>
<dbReference type="RefSeq" id="XP_001275796.1">
    <property type="nucleotide sequence ID" value="XM_001275795.1"/>
</dbReference>
<evidence type="ECO:0000313" key="2">
    <source>
        <dbReference type="EMBL" id="EAW14370.1"/>
    </source>
</evidence>
<dbReference type="STRING" id="344612.A1C7J9"/>
<dbReference type="VEuPathDB" id="FungiDB:ACLA_074070"/>
<dbReference type="KEGG" id="act:ACLA_074070"/>
<organism evidence="2 3">
    <name type="scientific">Aspergillus clavatus (strain ATCC 1007 / CBS 513.65 / DSM 816 / NCTC 3887 / NRRL 1 / QM 1276 / 107)</name>
    <dbReference type="NCBI Taxonomy" id="344612"/>
    <lineage>
        <taxon>Eukaryota</taxon>
        <taxon>Fungi</taxon>
        <taxon>Dikarya</taxon>
        <taxon>Ascomycota</taxon>
        <taxon>Pezizomycotina</taxon>
        <taxon>Eurotiomycetes</taxon>
        <taxon>Eurotiomycetidae</taxon>
        <taxon>Eurotiales</taxon>
        <taxon>Aspergillaceae</taxon>
        <taxon>Aspergillus</taxon>
        <taxon>Aspergillus subgen. Fumigati</taxon>
    </lineage>
</organism>
<proteinExistence type="predicted"/>
<dbReference type="GeneID" id="4707752"/>
<feature type="region of interest" description="Disordered" evidence="1">
    <location>
        <begin position="12"/>
        <end position="106"/>
    </location>
</feature>
<dbReference type="HOGENOM" id="CLU_2222635_0_0_1"/>
<dbReference type="Proteomes" id="UP000006701">
    <property type="component" value="Unassembled WGS sequence"/>
</dbReference>
<dbReference type="OrthoDB" id="2359117at2759"/>
<feature type="compositionally biased region" description="Polar residues" evidence="1">
    <location>
        <begin position="25"/>
        <end position="53"/>
    </location>
</feature>
<keyword evidence="3" id="KW-1185">Reference proteome</keyword>
<reference evidence="2 3" key="1">
    <citation type="journal article" date="2008" name="PLoS Genet.">
        <title>Genomic islands in the pathogenic filamentous fungus Aspergillus fumigatus.</title>
        <authorList>
            <person name="Fedorova N.D."/>
            <person name="Khaldi N."/>
            <person name="Joardar V.S."/>
            <person name="Maiti R."/>
            <person name="Amedeo P."/>
            <person name="Anderson M.J."/>
            <person name="Crabtree J."/>
            <person name="Silva J.C."/>
            <person name="Badger J.H."/>
            <person name="Albarraq A."/>
            <person name="Angiuoli S."/>
            <person name="Bussey H."/>
            <person name="Bowyer P."/>
            <person name="Cotty P.J."/>
            <person name="Dyer P.S."/>
            <person name="Egan A."/>
            <person name="Galens K."/>
            <person name="Fraser-Liggett C.M."/>
            <person name="Haas B.J."/>
            <person name="Inman J.M."/>
            <person name="Kent R."/>
            <person name="Lemieux S."/>
            <person name="Malavazi I."/>
            <person name="Orvis J."/>
            <person name="Roemer T."/>
            <person name="Ronning C.M."/>
            <person name="Sundaram J.P."/>
            <person name="Sutton G."/>
            <person name="Turner G."/>
            <person name="Venter J.C."/>
            <person name="White O.R."/>
            <person name="Whitty B.R."/>
            <person name="Youngman P."/>
            <person name="Wolfe K.H."/>
            <person name="Goldman G.H."/>
            <person name="Wortman J.R."/>
            <person name="Jiang B."/>
            <person name="Denning D.W."/>
            <person name="Nierman W.C."/>
        </authorList>
    </citation>
    <scope>NUCLEOTIDE SEQUENCE [LARGE SCALE GENOMIC DNA]</scope>
    <source>
        <strain evidence="3">ATCC 1007 / CBS 513.65 / DSM 816 / NCTC 3887 / NRRL 1</strain>
    </source>
</reference>
<accession>A1C7J9</accession>
<name>A1C7J9_ASPCL</name>
<evidence type="ECO:0000256" key="1">
    <source>
        <dbReference type="SAM" id="MobiDB-lite"/>
    </source>
</evidence>
<gene>
    <name evidence="2" type="ORF">ACLA_074070</name>
</gene>